<dbReference type="InterPro" id="IPR000683">
    <property type="entry name" value="Gfo/Idh/MocA-like_OxRdtase_N"/>
</dbReference>
<dbReference type="PANTHER" id="PTHR43377:SF2">
    <property type="entry name" value="BINDING ROSSMANN FOLD OXIDOREDUCTASE, PUTATIVE (AFU_ORTHOLOGUE AFUA_4G00560)-RELATED"/>
    <property type="match status" value="1"/>
</dbReference>
<dbReference type="Gene3D" id="3.30.360.10">
    <property type="entry name" value="Dihydrodipicolinate Reductase, domain 2"/>
    <property type="match status" value="1"/>
</dbReference>
<dbReference type="InterPro" id="IPR051450">
    <property type="entry name" value="Gfo/Idh/MocA_Oxidoreductases"/>
</dbReference>
<keyword evidence="3" id="KW-0560">Oxidoreductase</keyword>
<dbReference type="Pfam" id="PF22725">
    <property type="entry name" value="GFO_IDH_MocA_C3"/>
    <property type="match status" value="1"/>
</dbReference>
<dbReference type="GO" id="GO:0050112">
    <property type="term" value="F:inositol 2-dehydrogenase (NAD+) activity"/>
    <property type="evidence" value="ECO:0007669"/>
    <property type="project" value="UniProtKB-EC"/>
</dbReference>
<dbReference type="Pfam" id="PF01408">
    <property type="entry name" value="GFO_IDH_MocA"/>
    <property type="match status" value="1"/>
</dbReference>
<feature type="domain" description="GFO/IDH/MocA-like oxidoreductase" evidence="2">
    <location>
        <begin position="134"/>
        <end position="255"/>
    </location>
</feature>
<dbReference type="InterPro" id="IPR036291">
    <property type="entry name" value="NAD(P)-bd_dom_sf"/>
</dbReference>
<dbReference type="EC" id="1.1.1.18" evidence="3"/>
<reference evidence="3 4" key="1">
    <citation type="submission" date="2020-08" db="EMBL/GenBank/DDBJ databases">
        <title>Genomic Encyclopedia of Type Strains, Phase IV (KMG-IV): sequencing the most valuable type-strain genomes for metagenomic binning, comparative biology and taxonomic classification.</title>
        <authorList>
            <person name="Goeker M."/>
        </authorList>
    </citation>
    <scope>NUCLEOTIDE SEQUENCE [LARGE SCALE GENOMIC DNA]</scope>
    <source>
        <strain evidence="3 4">DSM 12251</strain>
    </source>
</reference>
<dbReference type="EC" id="1.1.1.369" evidence="3"/>
<dbReference type="EMBL" id="JACHIF010000001">
    <property type="protein sequence ID" value="MBB5036108.1"/>
    <property type="molecule type" value="Genomic_DNA"/>
</dbReference>
<dbReference type="SUPFAM" id="SSF55347">
    <property type="entry name" value="Glyceraldehyde-3-phosphate dehydrogenase-like, C-terminal domain"/>
    <property type="match status" value="1"/>
</dbReference>
<evidence type="ECO:0000313" key="4">
    <source>
        <dbReference type="Proteomes" id="UP000534294"/>
    </source>
</evidence>
<dbReference type="AlphaFoldDB" id="A0A7W8DN85"/>
<proteinExistence type="predicted"/>
<accession>A0A7W8DN85</accession>
<dbReference type="GO" id="GO:0000166">
    <property type="term" value="F:nucleotide binding"/>
    <property type="evidence" value="ECO:0007669"/>
    <property type="project" value="InterPro"/>
</dbReference>
<gene>
    <name evidence="3" type="ORF">HNQ64_000342</name>
</gene>
<evidence type="ECO:0000313" key="3">
    <source>
        <dbReference type="EMBL" id="MBB5036108.1"/>
    </source>
</evidence>
<feature type="domain" description="Gfo/Idh/MocA-like oxidoreductase N-terminal" evidence="1">
    <location>
        <begin position="5"/>
        <end position="124"/>
    </location>
</feature>
<organism evidence="3 4">
    <name type="scientific">Prosthecobacter dejongeii</name>
    <dbReference type="NCBI Taxonomy" id="48465"/>
    <lineage>
        <taxon>Bacteria</taxon>
        <taxon>Pseudomonadati</taxon>
        <taxon>Verrucomicrobiota</taxon>
        <taxon>Verrucomicrobiia</taxon>
        <taxon>Verrucomicrobiales</taxon>
        <taxon>Verrucomicrobiaceae</taxon>
        <taxon>Prosthecobacter</taxon>
    </lineage>
</organism>
<dbReference type="SUPFAM" id="SSF51735">
    <property type="entry name" value="NAD(P)-binding Rossmann-fold domains"/>
    <property type="match status" value="1"/>
</dbReference>
<evidence type="ECO:0000259" key="1">
    <source>
        <dbReference type="Pfam" id="PF01408"/>
    </source>
</evidence>
<comment type="caution">
    <text evidence="3">The sequence shown here is derived from an EMBL/GenBank/DDBJ whole genome shotgun (WGS) entry which is preliminary data.</text>
</comment>
<dbReference type="PANTHER" id="PTHR43377">
    <property type="entry name" value="BILIVERDIN REDUCTASE A"/>
    <property type="match status" value="1"/>
</dbReference>
<dbReference type="RefSeq" id="WP_184204562.1">
    <property type="nucleotide sequence ID" value="NZ_JACHIF010000001.1"/>
</dbReference>
<keyword evidence="4" id="KW-1185">Reference proteome</keyword>
<dbReference type="Proteomes" id="UP000534294">
    <property type="component" value="Unassembled WGS sequence"/>
</dbReference>
<evidence type="ECO:0000259" key="2">
    <source>
        <dbReference type="Pfam" id="PF22725"/>
    </source>
</evidence>
<name>A0A7W8DN85_9BACT</name>
<protein>
    <submittedName>
        <fullName evidence="3">Myo-inositol 2-dehydrogenase/D-chiro-inositol 1-dehydrogenase</fullName>
        <ecNumber evidence="3">1.1.1.18</ecNumber>
        <ecNumber evidence="3">1.1.1.369</ecNumber>
    </submittedName>
</protein>
<dbReference type="Gene3D" id="3.40.50.720">
    <property type="entry name" value="NAD(P)-binding Rossmann-like Domain"/>
    <property type="match status" value="1"/>
</dbReference>
<dbReference type="InterPro" id="IPR055170">
    <property type="entry name" value="GFO_IDH_MocA-like_dom"/>
</dbReference>
<sequence length="348" mass="38365">MSAPVRFALAGFGAWGKLHAQSIAGNSEAELIAITAPSAASQAEARLLYPQAQIFADARELIAQADFEILDIVTPSHTHRDLALAAMSRGKHILLEKPMAITLDDCKTIVAAAQEHGVQLAVGHELRLSSQWGEIKKIIQRGTIGDPQYVLVELSRKPYRLGASGWRYDPHRVGSWVLEEPIHFFDLARWYLESSGDPVELHAYGNSRDPQRPDLFDNFSAMFKYANGSYAVVSQTLAAFEHHQTIKVSGTQGALWAGWSGALDRTLEPSYFLKVFDGENLENVKIEKHSGEVFELREEIAQCVDMVRTGKSPIATGLDGLWSAGLCLVAEESIRQKRPLPVGEMLGF</sequence>